<gene>
    <name evidence="1" type="ORF">MNBD_GAMMA21-2901</name>
</gene>
<dbReference type="SUPFAM" id="SSF56935">
    <property type="entry name" value="Porins"/>
    <property type="match status" value="1"/>
</dbReference>
<sequence length="658" mass="72640">MVKVLRLSAAGVIFFKLSGVAIAVELIEPAEGVYRTSQDPVLIRLQSLPSDLWPYLQLELGNIDVSKFVSRTDDVLRYEPQDLLAKGSHQLRLLAVTPDGNIDEVAVWQIEIRTSAGFIESSIEASVDLQVSQRVADNFESDTVGETQGQGSAVFASVNSTRNVRITSSADFIYNSQSEQTLTGREFDLNEFNLKSEWSQASVTVGHQTIAANSLVLTDFNRRGVSGSIRNEGDTFTSTAFGMRTETIAGFEEGLGIGDSQNRTAGAVINVSPISAAPEKLIVSALYLDGRGRSDGLAEEADETPNTGGSATALIVESYSYKKQAYLRGEYARTSFDFDGKNTGYAEQDDRASSIYVQFATERDQDRVQPNNWNVGLLRQRVGPWFYSLGNNYLPSDKESTQLITNYMSPSWQLNAFAAFERNNVTNDQNVPTIETRLITTALTYTPQSDTETPVTGMFSNPTYTFGYTFNEQEQVTDPTGFAGDVTDLKNSEASVSAGFAGDSWSWRVAYIMSSEDDVTNVYSDLKNQITSIEGFFPVGSQFTLTPIIQYTRIRDVDLNLTTTGWNSGLTIGYDNQGDWSASLTYTVTQEDRDDGLIDTRTEMLDIFAQWVISPAEINKPGFSLFTSANYQDTDVMNINIDQYQVFVGINASWPVTF</sequence>
<name>A0A3B1A8B8_9ZZZZ</name>
<protein>
    <submittedName>
        <fullName evidence="1">Uncharacterized protein</fullName>
    </submittedName>
</protein>
<accession>A0A3B1A8B8</accession>
<proteinExistence type="predicted"/>
<organism evidence="1">
    <name type="scientific">hydrothermal vent metagenome</name>
    <dbReference type="NCBI Taxonomy" id="652676"/>
    <lineage>
        <taxon>unclassified sequences</taxon>
        <taxon>metagenomes</taxon>
        <taxon>ecological metagenomes</taxon>
    </lineage>
</organism>
<dbReference type="EMBL" id="UOFR01000055">
    <property type="protein sequence ID" value="VAW97810.1"/>
    <property type="molecule type" value="Genomic_DNA"/>
</dbReference>
<dbReference type="AlphaFoldDB" id="A0A3B1A8B8"/>
<evidence type="ECO:0000313" key="1">
    <source>
        <dbReference type="EMBL" id="VAW97810.1"/>
    </source>
</evidence>
<reference evidence="1" key="1">
    <citation type="submission" date="2018-06" db="EMBL/GenBank/DDBJ databases">
        <authorList>
            <person name="Zhirakovskaya E."/>
        </authorList>
    </citation>
    <scope>NUCLEOTIDE SEQUENCE</scope>
</reference>